<organism evidence="1 2">
    <name type="scientific">Pelagomonas calceolata</name>
    <dbReference type="NCBI Taxonomy" id="35677"/>
    <lineage>
        <taxon>Eukaryota</taxon>
        <taxon>Sar</taxon>
        <taxon>Stramenopiles</taxon>
        <taxon>Ochrophyta</taxon>
        <taxon>Pelagophyceae</taxon>
        <taxon>Pelagomonadales</taxon>
        <taxon>Pelagomonadaceae</taxon>
        <taxon>Pelagomonas</taxon>
    </lineage>
</organism>
<reference evidence="1" key="1">
    <citation type="submission" date="2021-11" db="EMBL/GenBank/DDBJ databases">
        <authorList>
            <consortium name="Genoscope - CEA"/>
            <person name="William W."/>
        </authorList>
    </citation>
    <scope>NUCLEOTIDE SEQUENCE</scope>
</reference>
<sequence length="257" mass="27899">METEWLLKKHSPKKRGVLKFIVALCGAAALAAVAVPRASHGGGLRASPTALKASALKSGLVQDVDKSRWLPECLAWWQMWQGFPTSANPDREIQEFVLVSSYDLISMPAGICTITLYCAIENCGADIKPVPGTPTTLMGDFDVNNGDLAQIELAYGVKFNLPDQIAFPRSVKDVVDVVVYARKASIPISVKTSRIAEAGGFPAYERLQRGKLIATATKMLGHRLPPSIIPTVAKFWGHPGEYASRGHDPWNPGPVFY</sequence>
<gene>
    <name evidence="1" type="ORF">PECAL_3P14970</name>
</gene>
<protein>
    <submittedName>
        <fullName evidence="1">Uncharacterized protein</fullName>
    </submittedName>
</protein>
<accession>A0A8J2SG18</accession>
<dbReference type="AlphaFoldDB" id="A0A8J2SG18"/>
<evidence type="ECO:0000313" key="1">
    <source>
        <dbReference type="EMBL" id="CAH0371548.1"/>
    </source>
</evidence>
<dbReference type="Proteomes" id="UP000789595">
    <property type="component" value="Unassembled WGS sequence"/>
</dbReference>
<comment type="caution">
    <text evidence="1">The sequence shown here is derived from an EMBL/GenBank/DDBJ whole genome shotgun (WGS) entry which is preliminary data.</text>
</comment>
<proteinExistence type="predicted"/>
<keyword evidence="2" id="KW-1185">Reference proteome</keyword>
<dbReference type="EMBL" id="CAKKNE010000003">
    <property type="protein sequence ID" value="CAH0371548.1"/>
    <property type="molecule type" value="Genomic_DNA"/>
</dbReference>
<evidence type="ECO:0000313" key="2">
    <source>
        <dbReference type="Proteomes" id="UP000789595"/>
    </source>
</evidence>
<name>A0A8J2SG18_9STRA</name>